<evidence type="ECO:0000313" key="2">
    <source>
        <dbReference type="Proteomes" id="UP000886520"/>
    </source>
</evidence>
<keyword evidence="2" id="KW-1185">Reference proteome</keyword>
<proteinExistence type="predicted"/>
<accession>A0A9D4V2F9</accession>
<name>A0A9D4V2F9_ADICA</name>
<dbReference type="Proteomes" id="UP000886520">
    <property type="component" value="Chromosome 6"/>
</dbReference>
<dbReference type="EMBL" id="JABFUD020000006">
    <property type="protein sequence ID" value="KAI5078230.1"/>
    <property type="molecule type" value="Genomic_DNA"/>
</dbReference>
<organism evidence="1 2">
    <name type="scientific">Adiantum capillus-veneris</name>
    <name type="common">Maidenhair fern</name>
    <dbReference type="NCBI Taxonomy" id="13818"/>
    <lineage>
        <taxon>Eukaryota</taxon>
        <taxon>Viridiplantae</taxon>
        <taxon>Streptophyta</taxon>
        <taxon>Embryophyta</taxon>
        <taxon>Tracheophyta</taxon>
        <taxon>Polypodiopsida</taxon>
        <taxon>Polypodiidae</taxon>
        <taxon>Polypodiales</taxon>
        <taxon>Pteridineae</taxon>
        <taxon>Pteridaceae</taxon>
        <taxon>Vittarioideae</taxon>
        <taxon>Adiantum</taxon>
    </lineage>
</organism>
<reference evidence="1" key="1">
    <citation type="submission" date="2021-01" db="EMBL/GenBank/DDBJ databases">
        <title>Adiantum capillus-veneris genome.</title>
        <authorList>
            <person name="Fang Y."/>
            <person name="Liao Q."/>
        </authorList>
    </citation>
    <scope>NUCLEOTIDE SEQUENCE</scope>
    <source>
        <strain evidence="1">H3</strain>
        <tissue evidence="1">Leaf</tissue>
    </source>
</reference>
<protein>
    <recommendedName>
        <fullName evidence="3">Pentatricopeptide repeat-containing protein</fullName>
    </recommendedName>
</protein>
<comment type="caution">
    <text evidence="1">The sequence shown here is derived from an EMBL/GenBank/DDBJ whole genome shotgun (WGS) entry which is preliminary data.</text>
</comment>
<gene>
    <name evidence="1" type="ORF">GOP47_0005901</name>
</gene>
<sequence>MPSVPSVHHLRCILRARRELQHALILYQEMQEMLLYPDECSILGLLKACAQLKDVSTGDATERTSR</sequence>
<dbReference type="AlphaFoldDB" id="A0A9D4V2F9"/>
<evidence type="ECO:0008006" key="3">
    <source>
        <dbReference type="Google" id="ProtNLM"/>
    </source>
</evidence>
<evidence type="ECO:0000313" key="1">
    <source>
        <dbReference type="EMBL" id="KAI5078230.1"/>
    </source>
</evidence>